<comment type="caution">
    <text evidence="2">The sequence shown here is derived from an EMBL/GenBank/DDBJ whole genome shotgun (WGS) entry which is preliminary data.</text>
</comment>
<evidence type="ECO:0000256" key="1">
    <source>
        <dbReference type="SAM" id="MobiDB-lite"/>
    </source>
</evidence>
<reference evidence="2 3" key="1">
    <citation type="submission" date="2019-08" db="EMBL/GenBank/DDBJ databases">
        <title>A chromosome-level genome assembly, high-density linkage maps, and genome scans reveal the genomic architecture of hybrid incompatibilities underlying speciation via character displacement in darters (Percidae: Etheostominae).</title>
        <authorList>
            <person name="Moran R.L."/>
            <person name="Catchen J.M."/>
            <person name="Fuller R.C."/>
        </authorList>
    </citation>
    <scope>NUCLEOTIDE SEQUENCE [LARGE SCALE GENOMIC DNA]</scope>
    <source>
        <strain evidence="2">EspeVRDwgs_2016</strain>
        <tissue evidence="2">Muscle</tissue>
    </source>
</reference>
<protein>
    <submittedName>
        <fullName evidence="2">Uncharacterized protein</fullName>
    </submittedName>
</protein>
<proteinExistence type="predicted"/>
<feature type="region of interest" description="Disordered" evidence="1">
    <location>
        <begin position="1"/>
        <end position="20"/>
    </location>
</feature>
<sequence>MEVRTFDVRGPPSSPPISGRRRYISVPTAIKAKMVKSVTEKASVPGSTLNSSPLLLYSERREYARNGFLEVAAKLAVEKKMMGRLEEDWRGYEPRKESIKDKSLTFQASTLERLETIQAVVVPIMAVSSPIMQMETTKQAQPFQYSVGGTKAKITFQKTVRKCIT</sequence>
<dbReference type="AlphaFoldDB" id="A0A5J5CRM5"/>
<accession>A0A5J5CRM5</accession>
<evidence type="ECO:0000313" key="2">
    <source>
        <dbReference type="EMBL" id="KAA8583549.1"/>
    </source>
</evidence>
<keyword evidence="3" id="KW-1185">Reference proteome</keyword>
<name>A0A5J5CRM5_9PERO</name>
<gene>
    <name evidence="2" type="ORF">FQN60_014757</name>
</gene>
<dbReference type="EMBL" id="VOFY01000017">
    <property type="protein sequence ID" value="KAA8583549.1"/>
    <property type="molecule type" value="Genomic_DNA"/>
</dbReference>
<evidence type="ECO:0000313" key="3">
    <source>
        <dbReference type="Proteomes" id="UP000327493"/>
    </source>
</evidence>
<dbReference type="Proteomes" id="UP000327493">
    <property type="component" value="Chromosome 17"/>
</dbReference>
<organism evidence="2 3">
    <name type="scientific">Etheostoma spectabile</name>
    <name type="common">orangethroat darter</name>
    <dbReference type="NCBI Taxonomy" id="54343"/>
    <lineage>
        <taxon>Eukaryota</taxon>
        <taxon>Metazoa</taxon>
        <taxon>Chordata</taxon>
        <taxon>Craniata</taxon>
        <taxon>Vertebrata</taxon>
        <taxon>Euteleostomi</taxon>
        <taxon>Actinopterygii</taxon>
        <taxon>Neopterygii</taxon>
        <taxon>Teleostei</taxon>
        <taxon>Neoteleostei</taxon>
        <taxon>Acanthomorphata</taxon>
        <taxon>Eupercaria</taxon>
        <taxon>Perciformes</taxon>
        <taxon>Percoidei</taxon>
        <taxon>Percidae</taxon>
        <taxon>Etheostomatinae</taxon>
        <taxon>Etheostoma</taxon>
    </lineage>
</organism>